<dbReference type="SUPFAM" id="SSF46785">
    <property type="entry name" value="Winged helix' DNA-binding domain"/>
    <property type="match status" value="1"/>
</dbReference>
<dbReference type="InterPro" id="IPR005119">
    <property type="entry name" value="LysR_subst-bd"/>
</dbReference>
<dbReference type="OrthoDB" id="9786526at2"/>
<dbReference type="Pfam" id="PF03466">
    <property type="entry name" value="LysR_substrate"/>
    <property type="match status" value="1"/>
</dbReference>
<dbReference type="PANTHER" id="PTHR30579:SF8">
    <property type="entry name" value="HTH-TYPE TRANSCRIPTIONAL REGULATOR HDFR"/>
    <property type="match status" value="1"/>
</dbReference>
<dbReference type="EMBL" id="VMNH01000005">
    <property type="protein sequence ID" value="TVO77073.1"/>
    <property type="molecule type" value="Genomic_DNA"/>
</dbReference>
<dbReference type="FunFam" id="1.10.10.10:FF:000001">
    <property type="entry name" value="LysR family transcriptional regulator"/>
    <property type="match status" value="1"/>
</dbReference>
<dbReference type="Proteomes" id="UP000316649">
    <property type="component" value="Unassembled WGS sequence"/>
</dbReference>
<dbReference type="PRINTS" id="PR00039">
    <property type="entry name" value="HTHLYSR"/>
</dbReference>
<dbReference type="AlphaFoldDB" id="A0A558DU02"/>
<dbReference type="PROSITE" id="PS50931">
    <property type="entry name" value="HTH_LYSR"/>
    <property type="match status" value="1"/>
</dbReference>
<dbReference type="PANTHER" id="PTHR30579">
    <property type="entry name" value="TRANSCRIPTIONAL REGULATOR"/>
    <property type="match status" value="1"/>
</dbReference>
<dbReference type="RefSeq" id="WP_144358202.1">
    <property type="nucleotide sequence ID" value="NZ_VMNH01000005.1"/>
</dbReference>
<evidence type="ECO:0000313" key="6">
    <source>
        <dbReference type="EMBL" id="TVO77073.1"/>
    </source>
</evidence>
<comment type="caution">
    <text evidence="6">The sequence shown here is derived from an EMBL/GenBank/DDBJ whole genome shotgun (WGS) entry which is preliminary data.</text>
</comment>
<accession>A0A558DU02</accession>
<dbReference type="GO" id="GO:0003677">
    <property type="term" value="F:DNA binding"/>
    <property type="evidence" value="ECO:0007669"/>
    <property type="project" value="UniProtKB-KW"/>
</dbReference>
<evidence type="ECO:0000256" key="1">
    <source>
        <dbReference type="ARBA" id="ARBA00009437"/>
    </source>
</evidence>
<evidence type="ECO:0000256" key="4">
    <source>
        <dbReference type="ARBA" id="ARBA00023163"/>
    </source>
</evidence>
<dbReference type="InterPro" id="IPR050176">
    <property type="entry name" value="LTTR"/>
</dbReference>
<feature type="domain" description="HTH lysR-type" evidence="5">
    <location>
        <begin position="1"/>
        <end position="58"/>
    </location>
</feature>
<keyword evidence="3" id="KW-0238">DNA-binding</keyword>
<dbReference type="InterPro" id="IPR000847">
    <property type="entry name" value="LysR_HTH_N"/>
</dbReference>
<dbReference type="Gene3D" id="1.10.10.10">
    <property type="entry name" value="Winged helix-like DNA-binding domain superfamily/Winged helix DNA-binding domain"/>
    <property type="match status" value="1"/>
</dbReference>
<keyword evidence="7" id="KW-1185">Reference proteome</keyword>
<keyword evidence="2" id="KW-0805">Transcription regulation</keyword>
<keyword evidence="4" id="KW-0804">Transcription</keyword>
<gene>
    <name evidence="6" type="ORF">FHP88_06525</name>
</gene>
<reference evidence="6 7" key="1">
    <citation type="submission" date="2019-07" db="EMBL/GenBank/DDBJ databases">
        <title>The pathways for chlorine oxyanion respiration interact through the shared metabolite chlorate.</title>
        <authorList>
            <person name="Barnum T.P."/>
            <person name="Cheng Y."/>
            <person name="Hill K.A."/>
            <person name="Lucas L.N."/>
            <person name="Carlson H.K."/>
            <person name="Coates J.D."/>
        </authorList>
    </citation>
    <scope>NUCLEOTIDE SEQUENCE [LARGE SCALE GENOMIC DNA]</scope>
    <source>
        <strain evidence="6 7">BK-1</strain>
    </source>
</reference>
<dbReference type="Pfam" id="PF00126">
    <property type="entry name" value="HTH_1"/>
    <property type="match status" value="1"/>
</dbReference>
<dbReference type="InterPro" id="IPR036388">
    <property type="entry name" value="WH-like_DNA-bd_sf"/>
</dbReference>
<name>A0A558DU02_9GAMM</name>
<evidence type="ECO:0000256" key="3">
    <source>
        <dbReference type="ARBA" id="ARBA00023125"/>
    </source>
</evidence>
<evidence type="ECO:0000256" key="2">
    <source>
        <dbReference type="ARBA" id="ARBA00023015"/>
    </source>
</evidence>
<dbReference type="SUPFAM" id="SSF53850">
    <property type="entry name" value="Periplasmic binding protein-like II"/>
    <property type="match status" value="1"/>
</dbReference>
<organism evidence="6 7">
    <name type="scientific">Sedimenticola selenatireducens</name>
    <dbReference type="NCBI Taxonomy" id="191960"/>
    <lineage>
        <taxon>Bacteria</taxon>
        <taxon>Pseudomonadati</taxon>
        <taxon>Pseudomonadota</taxon>
        <taxon>Gammaproteobacteria</taxon>
        <taxon>Chromatiales</taxon>
        <taxon>Sedimenticolaceae</taxon>
        <taxon>Sedimenticola</taxon>
    </lineage>
</organism>
<evidence type="ECO:0000313" key="7">
    <source>
        <dbReference type="Proteomes" id="UP000316649"/>
    </source>
</evidence>
<sequence length="285" mass="31578">MDIEFARTFLKVVDTGSFVGAAKTLHITQAAVSRRISTLESYLGCDLFIRNKSGASLTPAGQQFLRYAASMVQTLERARHEVGVARTFKGALTIGGRFGLWDGLLVPWLKEMTEEFPDVQLRAQIGFEEGLMQDLVDGSMDIGVMYTPQSRPSLQVEPLLKEQLILVTSDPSEIQAPSPDRYVHVDWGPEFLTQLTGAFPELSSPRVIVGISWMGLQHILKTHGSGFFPSRLVQTYIQQGRLFRVEAAASFELPAYVVYPSKPQNPLTLPMLEALHRKALAVTEG</sequence>
<proteinExistence type="inferred from homology"/>
<protein>
    <submittedName>
        <fullName evidence="6">LysR family transcriptional regulator</fullName>
    </submittedName>
</protein>
<dbReference type="Gene3D" id="3.40.190.290">
    <property type="match status" value="1"/>
</dbReference>
<dbReference type="InterPro" id="IPR036390">
    <property type="entry name" value="WH_DNA-bd_sf"/>
</dbReference>
<dbReference type="CDD" id="cd05466">
    <property type="entry name" value="PBP2_LTTR_substrate"/>
    <property type="match status" value="1"/>
</dbReference>
<dbReference type="GO" id="GO:0003700">
    <property type="term" value="F:DNA-binding transcription factor activity"/>
    <property type="evidence" value="ECO:0007669"/>
    <property type="project" value="InterPro"/>
</dbReference>
<comment type="similarity">
    <text evidence="1">Belongs to the LysR transcriptional regulatory family.</text>
</comment>
<evidence type="ECO:0000259" key="5">
    <source>
        <dbReference type="PROSITE" id="PS50931"/>
    </source>
</evidence>